<organism evidence="1 2">
    <name type="scientific">Haloarchaeobius iranensis</name>
    <dbReference type="NCBI Taxonomy" id="996166"/>
    <lineage>
        <taxon>Archaea</taxon>
        <taxon>Methanobacteriati</taxon>
        <taxon>Methanobacteriota</taxon>
        <taxon>Stenosarchaea group</taxon>
        <taxon>Halobacteria</taxon>
        <taxon>Halobacteriales</taxon>
        <taxon>Halorubellaceae</taxon>
        <taxon>Haloarchaeobius</taxon>
    </lineage>
</organism>
<name>A0A1G9SN23_9EURY</name>
<evidence type="ECO:0000313" key="2">
    <source>
        <dbReference type="Proteomes" id="UP000199370"/>
    </source>
</evidence>
<reference evidence="1 2" key="1">
    <citation type="submission" date="2016-10" db="EMBL/GenBank/DDBJ databases">
        <authorList>
            <person name="de Groot N.N."/>
        </authorList>
    </citation>
    <scope>NUCLEOTIDE SEQUENCE [LARGE SCALE GENOMIC DNA]</scope>
    <source>
        <strain evidence="2">EB21,IBRC-M 10013,KCTC 4048</strain>
    </source>
</reference>
<proteinExistence type="predicted"/>
<gene>
    <name evidence="1" type="ORF">SAMN05192554_101250</name>
</gene>
<dbReference type="Pfam" id="PF24375">
    <property type="entry name" value="DUF7531"/>
    <property type="match status" value="1"/>
</dbReference>
<dbReference type="EMBL" id="FNIA01000001">
    <property type="protein sequence ID" value="SDM36215.1"/>
    <property type="molecule type" value="Genomic_DNA"/>
</dbReference>
<dbReference type="InterPro" id="IPR055953">
    <property type="entry name" value="DUF7531"/>
</dbReference>
<dbReference type="AlphaFoldDB" id="A0A1G9SN23"/>
<dbReference type="Proteomes" id="UP000199370">
    <property type="component" value="Unassembled WGS sequence"/>
</dbReference>
<dbReference type="STRING" id="996166.SAMN05192554_101250"/>
<evidence type="ECO:0000313" key="1">
    <source>
        <dbReference type="EMBL" id="SDM36215.1"/>
    </source>
</evidence>
<sequence length="294" mass="31641">MEVDCEGCAGCCVDWRPLTDRPSDHERRGLHEPLDDVYNLVPLTRAEVRRFCDDGLGDALVPRLWTAPPDADDAVVVDGHRVAAIGGQPAFFVGLRKTPKPVAPVGTDEACWLRSCVFLDPRTLQCRLHGDDRYPSECADYPGHNLLLERQTECERVEDAFGGDRLVDDEPPESVGGLLLGPQALGEKVFVHPEPDELTGIASRAAAGTLTPADRAAFVGWAAASAPGTTEHSEPHYETYREAVLSAESWVTSAVEYWTAWATGDGETAPAVSVVERVEDDAGAPGTPGWDAVG</sequence>
<dbReference type="OrthoDB" id="156950at2157"/>
<protein>
    <submittedName>
        <fullName evidence="1">Uncharacterized protein</fullName>
    </submittedName>
</protein>
<accession>A0A1G9SN23</accession>
<dbReference type="RefSeq" id="WP_089731206.1">
    <property type="nucleotide sequence ID" value="NZ_FNIA01000001.1"/>
</dbReference>
<keyword evidence="2" id="KW-1185">Reference proteome</keyword>